<dbReference type="RefSeq" id="WP_118912898.1">
    <property type="nucleotide sequence ID" value="NZ_CBCRVH010000003.1"/>
</dbReference>
<name>A0A417Z7K0_9MICO</name>
<evidence type="ECO:0000256" key="2">
    <source>
        <dbReference type="SAM" id="Phobius"/>
    </source>
</evidence>
<accession>A0A417Z7K0</accession>
<evidence type="ECO:0000313" key="3">
    <source>
        <dbReference type="EMBL" id="RHW46615.1"/>
    </source>
</evidence>
<comment type="caution">
    <text evidence="3">The sequence shown here is derived from an EMBL/GenBank/DDBJ whole genome shotgun (WGS) entry which is preliminary data.</text>
</comment>
<feature type="compositionally biased region" description="Basic and acidic residues" evidence="1">
    <location>
        <begin position="497"/>
        <end position="507"/>
    </location>
</feature>
<feature type="transmembrane region" description="Helical" evidence="2">
    <location>
        <begin position="6"/>
        <end position="27"/>
    </location>
</feature>
<dbReference type="AlphaFoldDB" id="A0A417Z7K0"/>
<gene>
    <name evidence="3" type="ORF">D1832_05095</name>
</gene>
<protein>
    <submittedName>
        <fullName evidence="3">Uncharacterized protein</fullName>
    </submittedName>
</protein>
<reference evidence="3 4" key="1">
    <citation type="submission" date="2018-08" db="EMBL/GenBank/DDBJ databases">
        <title>Whole genome sequence analysis of Dermacoccus abyssi bacteria isolated from Deep Mariana trench Micromonospora spp reveals genes involved in the environmental adaptation and production of secondary metabolites.</title>
        <authorList>
            <person name="Abdel-Mageed W.M."/>
            <person name="Lehri B."/>
            <person name="Nouioui I."/>
            <person name="Goodfellow I."/>
            <person name="Jaspars M."/>
            <person name="Karlyshev A."/>
        </authorList>
    </citation>
    <scope>NUCLEOTIDE SEQUENCE [LARGE SCALE GENOMIC DNA]</scope>
    <source>
        <strain evidence="3 4">MT1.1</strain>
    </source>
</reference>
<evidence type="ECO:0000313" key="4">
    <source>
        <dbReference type="Proteomes" id="UP000285376"/>
    </source>
</evidence>
<dbReference type="EMBL" id="QWLM01000004">
    <property type="protein sequence ID" value="RHW46615.1"/>
    <property type="molecule type" value="Genomic_DNA"/>
</dbReference>
<sequence length="507" mass="54339">MPLDVIAFLAGFLAALIVTLLLGRAALRRYDIDFSGRESGGCSALVSRFDGYPPRAVRAIAHKGGVVLWQPRRRLVIATPPAATDTATRRATAQPDDAPWGWNLEGRDDGPELFGGEGLATVVRRASRTAQRAPLTTWAWLLFPRFWGALAGAFVLTALGMAGVVALGHTETVTVTKTVADPEIDETLCTFVLSDAAGKAAGEQVSSCVMVDEPRVGARVEAVALPASDYAIVLDDLGLSEPTLGSLFMAAGAGGVAVVSGLWRAVLPRRRTSLIPFPIASDDAEGVDIAAMEHLTLAELADLEESIAPQPSTTPSHAGTGVRGLINRMRLYPIPAGSFATLALCWHHYDEHRNIALVVGLVALMVFVRGLVLSLTQFVEVRSLTHQAWQGPLAYSRVPGVANAVLLFLRPGRALWLDLDGSVPPRGTAQYRGDLTEDPSSVQLLVDGVLLRADRRHPELGPAELDQLREDVLDDLTMLIARADPPSTHRNVTETTLEPHSRRGDTE</sequence>
<feature type="region of interest" description="Disordered" evidence="1">
    <location>
        <begin position="483"/>
        <end position="507"/>
    </location>
</feature>
<keyword evidence="2" id="KW-0812">Transmembrane</keyword>
<keyword evidence="2" id="KW-1133">Transmembrane helix</keyword>
<proteinExistence type="predicted"/>
<dbReference type="Proteomes" id="UP000285376">
    <property type="component" value="Unassembled WGS sequence"/>
</dbReference>
<evidence type="ECO:0000256" key="1">
    <source>
        <dbReference type="SAM" id="MobiDB-lite"/>
    </source>
</evidence>
<feature type="transmembrane region" description="Helical" evidence="2">
    <location>
        <begin position="244"/>
        <end position="263"/>
    </location>
</feature>
<keyword evidence="2" id="KW-0472">Membrane</keyword>
<organism evidence="3 4">
    <name type="scientific">Dermacoccus abyssi</name>
    <dbReference type="NCBI Taxonomy" id="322596"/>
    <lineage>
        <taxon>Bacteria</taxon>
        <taxon>Bacillati</taxon>
        <taxon>Actinomycetota</taxon>
        <taxon>Actinomycetes</taxon>
        <taxon>Micrococcales</taxon>
        <taxon>Dermacoccaceae</taxon>
        <taxon>Dermacoccus</taxon>
    </lineage>
</organism>
<feature type="transmembrane region" description="Helical" evidence="2">
    <location>
        <begin position="355"/>
        <end position="375"/>
    </location>
</feature>
<feature type="transmembrane region" description="Helical" evidence="2">
    <location>
        <begin position="146"/>
        <end position="167"/>
    </location>
</feature>